<dbReference type="Pfam" id="PF05970">
    <property type="entry name" value="PIF1"/>
    <property type="match status" value="1"/>
</dbReference>
<keyword evidence="1" id="KW-0227">DNA damage</keyword>
<evidence type="ECO:0000259" key="2">
    <source>
        <dbReference type="Pfam" id="PF05970"/>
    </source>
</evidence>
<dbReference type="AlphaFoldDB" id="A0A225V8M1"/>
<proteinExistence type="inferred from homology"/>
<dbReference type="GO" id="GO:0043139">
    <property type="term" value="F:5'-3' DNA helicase activity"/>
    <property type="evidence" value="ECO:0007669"/>
    <property type="project" value="UniProtKB-EC"/>
</dbReference>
<dbReference type="EC" id="5.6.2.3" evidence="1"/>
<gene>
    <name evidence="3" type="ORF">PHMEG_00026931</name>
</gene>
<dbReference type="PANTHER" id="PTHR10492">
    <property type="match status" value="1"/>
</dbReference>
<keyword evidence="1" id="KW-0067">ATP-binding</keyword>
<dbReference type="EMBL" id="NBNE01006702">
    <property type="protein sequence ID" value="OWZ01642.1"/>
    <property type="molecule type" value="Genomic_DNA"/>
</dbReference>
<dbReference type="Proteomes" id="UP000198211">
    <property type="component" value="Unassembled WGS sequence"/>
</dbReference>
<evidence type="ECO:0000256" key="1">
    <source>
        <dbReference type="RuleBase" id="RU363044"/>
    </source>
</evidence>
<organism evidence="3 4">
    <name type="scientific">Phytophthora megakarya</name>
    <dbReference type="NCBI Taxonomy" id="4795"/>
    <lineage>
        <taxon>Eukaryota</taxon>
        <taxon>Sar</taxon>
        <taxon>Stramenopiles</taxon>
        <taxon>Oomycota</taxon>
        <taxon>Peronosporomycetes</taxon>
        <taxon>Peronosporales</taxon>
        <taxon>Peronosporaceae</taxon>
        <taxon>Phytophthora</taxon>
    </lineage>
</organism>
<keyword evidence="1" id="KW-0378">Hydrolase</keyword>
<dbReference type="OrthoDB" id="6155655at2759"/>
<keyword evidence="1" id="KW-0233">DNA recombination</keyword>
<dbReference type="GO" id="GO:0006310">
    <property type="term" value="P:DNA recombination"/>
    <property type="evidence" value="ECO:0007669"/>
    <property type="project" value="UniProtKB-KW"/>
</dbReference>
<dbReference type="GO" id="GO:0016887">
    <property type="term" value="F:ATP hydrolysis activity"/>
    <property type="evidence" value="ECO:0007669"/>
    <property type="project" value="RHEA"/>
</dbReference>
<name>A0A225V8M1_9STRA</name>
<keyword evidence="1" id="KW-0547">Nucleotide-binding</keyword>
<comment type="similarity">
    <text evidence="1">Belongs to the helicase family.</text>
</comment>
<keyword evidence="4" id="KW-1185">Reference proteome</keyword>
<comment type="caution">
    <text evidence="3">The sequence shown here is derived from an EMBL/GenBank/DDBJ whole genome shotgun (WGS) entry which is preliminary data.</text>
</comment>
<dbReference type="InterPro" id="IPR010285">
    <property type="entry name" value="DNA_helicase_pif1-like_DEAD"/>
</dbReference>
<dbReference type="GO" id="GO:0000723">
    <property type="term" value="P:telomere maintenance"/>
    <property type="evidence" value="ECO:0007669"/>
    <property type="project" value="InterPro"/>
</dbReference>
<comment type="catalytic activity">
    <reaction evidence="1">
        <text>ATP + H2O = ADP + phosphate + H(+)</text>
        <dbReference type="Rhea" id="RHEA:13065"/>
        <dbReference type="ChEBI" id="CHEBI:15377"/>
        <dbReference type="ChEBI" id="CHEBI:15378"/>
        <dbReference type="ChEBI" id="CHEBI:30616"/>
        <dbReference type="ChEBI" id="CHEBI:43474"/>
        <dbReference type="ChEBI" id="CHEBI:456216"/>
        <dbReference type="EC" id="5.6.2.3"/>
    </reaction>
</comment>
<accession>A0A225V8M1</accession>
<sequence>MGSPEVGQTLFFVHGPGGTGTSFLLEQLLAKFRLEVASRGIAATLLTGGRAVRSMFLIPLTPTEYSTCGILQTDSKGEFNSTSPINYLG</sequence>
<dbReference type="GO" id="GO:0005524">
    <property type="term" value="F:ATP binding"/>
    <property type="evidence" value="ECO:0007669"/>
    <property type="project" value="UniProtKB-KW"/>
</dbReference>
<reference evidence="4" key="1">
    <citation type="submission" date="2017-03" db="EMBL/GenBank/DDBJ databases">
        <title>Phytopthora megakarya and P. palmivora, two closely related causual agents of cacao black pod achieved similar genome size and gene model numbers by different mechanisms.</title>
        <authorList>
            <person name="Ali S."/>
            <person name="Shao J."/>
            <person name="Larry D.J."/>
            <person name="Kronmiller B."/>
            <person name="Shen D."/>
            <person name="Strem M.D."/>
            <person name="Melnick R.L."/>
            <person name="Guiltinan M.J."/>
            <person name="Tyler B.M."/>
            <person name="Meinhardt L.W."/>
            <person name="Bailey B.A."/>
        </authorList>
    </citation>
    <scope>NUCLEOTIDE SEQUENCE [LARGE SCALE GENOMIC DNA]</scope>
    <source>
        <strain evidence="4">zdho120</strain>
    </source>
</reference>
<dbReference type="PANTHER" id="PTHR10492:SF57">
    <property type="entry name" value="ATP-DEPENDENT DNA HELICASE"/>
    <property type="match status" value="1"/>
</dbReference>
<dbReference type="GO" id="GO:0006281">
    <property type="term" value="P:DNA repair"/>
    <property type="evidence" value="ECO:0007669"/>
    <property type="project" value="UniProtKB-KW"/>
</dbReference>
<protein>
    <recommendedName>
        <fullName evidence="1">ATP-dependent DNA helicase</fullName>
        <ecNumber evidence="1">5.6.2.3</ecNumber>
    </recommendedName>
</protein>
<keyword evidence="1 3" id="KW-0347">Helicase</keyword>
<keyword evidence="1" id="KW-0234">DNA repair</keyword>
<feature type="domain" description="DNA helicase Pif1-like DEAD-box helicase" evidence="2">
    <location>
        <begin position="9"/>
        <end position="74"/>
    </location>
</feature>
<evidence type="ECO:0000313" key="4">
    <source>
        <dbReference type="Proteomes" id="UP000198211"/>
    </source>
</evidence>
<comment type="cofactor">
    <cofactor evidence="1">
        <name>Mg(2+)</name>
        <dbReference type="ChEBI" id="CHEBI:18420"/>
    </cofactor>
</comment>
<evidence type="ECO:0000313" key="3">
    <source>
        <dbReference type="EMBL" id="OWZ01642.1"/>
    </source>
</evidence>
<dbReference type="STRING" id="4795.A0A225V8M1"/>